<comment type="caution">
    <text evidence="2">The sequence shown here is derived from an EMBL/GenBank/DDBJ whole genome shotgun (WGS) entry which is preliminary data.</text>
</comment>
<dbReference type="InterPro" id="IPR038071">
    <property type="entry name" value="UROD/MetE-like_sf"/>
</dbReference>
<gene>
    <name evidence="2" type="ORF">FG382_00290</name>
</gene>
<evidence type="ECO:0000313" key="3">
    <source>
        <dbReference type="Proteomes" id="UP000317316"/>
    </source>
</evidence>
<keyword evidence="3" id="KW-1185">Reference proteome</keyword>
<dbReference type="PANTHER" id="PTHR47099:SF1">
    <property type="entry name" value="METHYLCOBAMIDE:COM METHYLTRANSFERASE MTBA"/>
    <property type="match status" value="1"/>
</dbReference>
<dbReference type="RefSeq" id="WP_142536887.1">
    <property type="nucleotide sequence ID" value="NZ_BMIE01000002.1"/>
</dbReference>
<evidence type="ECO:0000259" key="1">
    <source>
        <dbReference type="Pfam" id="PF01208"/>
    </source>
</evidence>
<dbReference type="AlphaFoldDB" id="A0A544TGP9"/>
<dbReference type="InterPro" id="IPR000257">
    <property type="entry name" value="Uroporphyrinogen_deCOase"/>
</dbReference>
<dbReference type="OrthoDB" id="7375127at2"/>
<accession>A0A544TGP9</accession>
<name>A0A544TGP9_9BACI</name>
<dbReference type="EMBL" id="VDGH01000001">
    <property type="protein sequence ID" value="TQR16643.1"/>
    <property type="molecule type" value="Genomic_DNA"/>
</dbReference>
<dbReference type="Proteomes" id="UP000317316">
    <property type="component" value="Unassembled WGS sequence"/>
</dbReference>
<evidence type="ECO:0000313" key="2">
    <source>
        <dbReference type="EMBL" id="TQR16643.1"/>
    </source>
</evidence>
<protein>
    <submittedName>
        <fullName evidence="2">Uroporphyrinogen decarboxylase</fullName>
    </submittedName>
</protein>
<sequence>MNKFERIKAALNFEEVDQIPVNLWMHLSAVDQNPKSLALAQVEYARKYNFDFIKLMPFGLYCVEDWGVEVEYFSQVNKPPVVKKYAIEKVEDWAKLEVLPPIYGTYGKQLQLTKYVAAEVKNEIPFVQTIFSPLTVARKLGGDRLILDMKENPDLVKAALEIITETTINFVKANIDIGIDGFFFATQCATTDFMTKEEYEEFGVPYDLKVIESYHDKTFFNIAHMHGNNIMFDTISKYPVNCLNWHDRWSSPTIAEARKLTDKCILGGMREVPYYDTNKNFIKNSLLIDGTIPEIEEHILEAINEAEGKGIILGPGCVASQNIPEKNIYAVRRSVVQYVPQTLV</sequence>
<dbReference type="PANTHER" id="PTHR47099">
    <property type="entry name" value="METHYLCOBAMIDE:COM METHYLTRANSFERASE MTBA"/>
    <property type="match status" value="1"/>
</dbReference>
<dbReference type="Gene3D" id="3.20.20.210">
    <property type="match status" value="1"/>
</dbReference>
<dbReference type="Pfam" id="PF01208">
    <property type="entry name" value="URO-D"/>
    <property type="match status" value="1"/>
</dbReference>
<organism evidence="2 3">
    <name type="scientific">Psychrobacillus lasiicapitis</name>
    <dbReference type="NCBI Taxonomy" id="1636719"/>
    <lineage>
        <taxon>Bacteria</taxon>
        <taxon>Bacillati</taxon>
        <taxon>Bacillota</taxon>
        <taxon>Bacilli</taxon>
        <taxon>Bacillales</taxon>
        <taxon>Bacillaceae</taxon>
        <taxon>Psychrobacillus</taxon>
    </lineage>
</organism>
<reference evidence="2 3" key="1">
    <citation type="submission" date="2019-05" db="EMBL/GenBank/DDBJ databases">
        <title>Psychrobacillus vulpis sp. nov., a new species isolated from feces of a red fox that inhabits in The Tablas de Daimiel Natural Park, Albacete, Spain.</title>
        <authorList>
            <person name="Rodriguez M."/>
            <person name="Reina J.C."/>
            <person name="Bejar V."/>
            <person name="Llamas I."/>
        </authorList>
    </citation>
    <scope>NUCLEOTIDE SEQUENCE [LARGE SCALE GENOMIC DNA]</scope>
    <source>
        <strain evidence="2 3">NEAU-3TGS17</strain>
    </source>
</reference>
<dbReference type="InterPro" id="IPR052024">
    <property type="entry name" value="Methanogen_methyltrans"/>
</dbReference>
<dbReference type="GO" id="GO:0006779">
    <property type="term" value="P:porphyrin-containing compound biosynthetic process"/>
    <property type="evidence" value="ECO:0007669"/>
    <property type="project" value="InterPro"/>
</dbReference>
<proteinExistence type="predicted"/>
<feature type="domain" description="Uroporphyrinogen decarboxylase (URO-D)" evidence="1">
    <location>
        <begin position="26"/>
        <end position="335"/>
    </location>
</feature>
<dbReference type="SUPFAM" id="SSF51726">
    <property type="entry name" value="UROD/MetE-like"/>
    <property type="match status" value="1"/>
</dbReference>
<dbReference type="GO" id="GO:0004853">
    <property type="term" value="F:uroporphyrinogen decarboxylase activity"/>
    <property type="evidence" value="ECO:0007669"/>
    <property type="project" value="InterPro"/>
</dbReference>